<dbReference type="EMBL" id="JARBJD010000041">
    <property type="protein sequence ID" value="KAK2958068.1"/>
    <property type="molecule type" value="Genomic_DNA"/>
</dbReference>
<dbReference type="EMBL" id="JARBJD010000276">
    <property type="protein sequence ID" value="KAK2945009.1"/>
    <property type="molecule type" value="Genomic_DNA"/>
</dbReference>
<name>A0ABQ9Y2V2_9EUKA</name>
<dbReference type="InterPro" id="IPR011989">
    <property type="entry name" value="ARM-like"/>
</dbReference>
<comment type="caution">
    <text evidence="3">The sequence shown here is derived from an EMBL/GenBank/DDBJ whole genome shotgun (WGS) entry which is preliminary data.</text>
</comment>
<reference evidence="3 5" key="1">
    <citation type="journal article" date="2022" name="bioRxiv">
        <title>Genomics of Preaxostyla Flagellates Illuminates Evolutionary Transitions and the Path Towards Mitochondrial Loss.</title>
        <authorList>
            <person name="Novak L.V.F."/>
            <person name="Treitli S.C."/>
            <person name="Pyrih J."/>
            <person name="Halakuc P."/>
            <person name="Pipaliya S.V."/>
            <person name="Vacek V."/>
            <person name="Brzon O."/>
            <person name="Soukal P."/>
            <person name="Eme L."/>
            <person name="Dacks J.B."/>
            <person name="Karnkowska A."/>
            <person name="Elias M."/>
            <person name="Hampl V."/>
        </authorList>
    </citation>
    <scope>NUCLEOTIDE SEQUENCE [LARGE SCALE GENOMIC DNA]</scope>
    <source>
        <strain evidence="3">NAU3</strain>
        <tissue evidence="3">Gut</tissue>
    </source>
</reference>
<gene>
    <name evidence="2" type="ORF">BLNAU_20086</name>
    <name evidence="1" type="ORF">BLNAU_21971</name>
    <name evidence="4" type="ORF">BLNAU_4337</name>
    <name evidence="3" type="ORF">BLNAU_6995</name>
</gene>
<proteinExistence type="predicted"/>
<evidence type="ECO:0000313" key="5">
    <source>
        <dbReference type="Proteomes" id="UP001281761"/>
    </source>
</evidence>
<dbReference type="EMBL" id="JARBJD010000363">
    <property type="protein sequence ID" value="KAK2943103.1"/>
    <property type="molecule type" value="Genomic_DNA"/>
</dbReference>
<evidence type="ECO:0000313" key="4">
    <source>
        <dbReference type="EMBL" id="KAK2960682.1"/>
    </source>
</evidence>
<accession>A0ABQ9Y2V2</accession>
<evidence type="ECO:0000313" key="1">
    <source>
        <dbReference type="EMBL" id="KAK2943103.1"/>
    </source>
</evidence>
<organism evidence="3 5">
    <name type="scientific">Blattamonas nauphoetae</name>
    <dbReference type="NCBI Taxonomy" id="2049346"/>
    <lineage>
        <taxon>Eukaryota</taxon>
        <taxon>Metamonada</taxon>
        <taxon>Preaxostyla</taxon>
        <taxon>Oxymonadida</taxon>
        <taxon>Blattamonas</taxon>
    </lineage>
</organism>
<sequence length="121" mass="13226">MADSSNPLIGDTTIKPMETVLFEICPEHQKVRLLTPLMSCAVFLASDAFGNCVVQRMFDSLLSFTHTRIIHASIQPAEPRVEHTDADGEELALVLARNDEQAAAGGTDLRQICELCVQAND</sequence>
<protein>
    <submittedName>
        <fullName evidence="3">Uncharacterized protein</fullName>
    </submittedName>
</protein>
<keyword evidence="5" id="KW-1185">Reference proteome</keyword>
<dbReference type="Proteomes" id="UP001281761">
    <property type="component" value="Unassembled WGS sequence"/>
</dbReference>
<dbReference type="EMBL" id="JARBJD010000021">
    <property type="protein sequence ID" value="KAK2960682.1"/>
    <property type="molecule type" value="Genomic_DNA"/>
</dbReference>
<dbReference type="Gene3D" id="1.25.10.10">
    <property type="entry name" value="Leucine-rich Repeat Variant"/>
    <property type="match status" value="1"/>
</dbReference>
<evidence type="ECO:0000313" key="3">
    <source>
        <dbReference type="EMBL" id="KAK2958068.1"/>
    </source>
</evidence>
<evidence type="ECO:0000313" key="2">
    <source>
        <dbReference type="EMBL" id="KAK2945009.1"/>
    </source>
</evidence>